<reference evidence="3" key="1">
    <citation type="submission" date="2017-03" db="EMBL/GenBank/DDBJ databases">
        <title>Phytopthora megakarya and P. palmivora, two closely related causual agents of cacao black pod achieved similar genome size and gene model numbers by different mechanisms.</title>
        <authorList>
            <person name="Ali S."/>
            <person name="Shao J."/>
            <person name="Larry D.J."/>
            <person name="Kronmiller B."/>
            <person name="Shen D."/>
            <person name="Strem M.D."/>
            <person name="Melnick R.L."/>
            <person name="Guiltinan M.J."/>
            <person name="Tyler B.M."/>
            <person name="Meinhardt L.W."/>
            <person name="Bailey B.A."/>
        </authorList>
    </citation>
    <scope>NUCLEOTIDE SEQUENCE [LARGE SCALE GENOMIC DNA]</scope>
    <source>
        <strain evidence="3">zdho120</strain>
    </source>
</reference>
<organism evidence="2 3">
    <name type="scientific">Phytophthora megakarya</name>
    <dbReference type="NCBI Taxonomy" id="4795"/>
    <lineage>
        <taxon>Eukaryota</taxon>
        <taxon>Sar</taxon>
        <taxon>Stramenopiles</taxon>
        <taxon>Oomycota</taxon>
        <taxon>Peronosporomycetes</taxon>
        <taxon>Peronosporales</taxon>
        <taxon>Peronosporaceae</taxon>
        <taxon>Phytophthora</taxon>
    </lineage>
</organism>
<gene>
    <name evidence="2" type="ORF">PHMEG_00032289</name>
</gene>
<evidence type="ECO:0000256" key="1">
    <source>
        <dbReference type="SAM" id="MobiDB-lite"/>
    </source>
</evidence>
<protein>
    <submittedName>
        <fullName evidence="2">Uncharacterized protein</fullName>
    </submittedName>
</protein>
<dbReference type="Proteomes" id="UP000198211">
    <property type="component" value="Unassembled WGS sequence"/>
</dbReference>
<name>A0A225UVY1_9STRA</name>
<evidence type="ECO:0000313" key="2">
    <source>
        <dbReference type="EMBL" id="OWY97234.1"/>
    </source>
</evidence>
<dbReference type="EMBL" id="NBNE01010697">
    <property type="protein sequence ID" value="OWY97234.1"/>
    <property type="molecule type" value="Genomic_DNA"/>
</dbReference>
<proteinExistence type="predicted"/>
<sequence length="75" mass="8635">MTSEAEAATESEDTLSAKTKKERFEEQSWDSLKSSPTTKFCESTRTSSQTRSLRSFRETREYSTRLISCRDRSIA</sequence>
<keyword evidence="3" id="KW-1185">Reference proteome</keyword>
<dbReference type="AlphaFoldDB" id="A0A225UVY1"/>
<accession>A0A225UVY1</accession>
<evidence type="ECO:0000313" key="3">
    <source>
        <dbReference type="Proteomes" id="UP000198211"/>
    </source>
</evidence>
<comment type="caution">
    <text evidence="2">The sequence shown here is derived from an EMBL/GenBank/DDBJ whole genome shotgun (WGS) entry which is preliminary data.</text>
</comment>
<feature type="compositionally biased region" description="Low complexity" evidence="1">
    <location>
        <begin position="43"/>
        <end position="53"/>
    </location>
</feature>
<feature type="compositionally biased region" description="Polar residues" evidence="1">
    <location>
        <begin position="29"/>
        <end position="41"/>
    </location>
</feature>
<feature type="region of interest" description="Disordered" evidence="1">
    <location>
        <begin position="1"/>
        <end position="56"/>
    </location>
</feature>